<organism evidence="2 3">
    <name type="scientific">Mya arenaria</name>
    <name type="common">Soft-shell clam</name>
    <dbReference type="NCBI Taxonomy" id="6604"/>
    <lineage>
        <taxon>Eukaryota</taxon>
        <taxon>Metazoa</taxon>
        <taxon>Spiralia</taxon>
        <taxon>Lophotrochozoa</taxon>
        <taxon>Mollusca</taxon>
        <taxon>Bivalvia</taxon>
        <taxon>Autobranchia</taxon>
        <taxon>Heteroconchia</taxon>
        <taxon>Euheterodonta</taxon>
        <taxon>Imparidentia</taxon>
        <taxon>Neoheterodontei</taxon>
        <taxon>Myida</taxon>
        <taxon>Myoidea</taxon>
        <taxon>Myidae</taxon>
        <taxon>Mya</taxon>
    </lineage>
</organism>
<evidence type="ECO:0000313" key="3">
    <source>
        <dbReference type="Proteomes" id="UP001164746"/>
    </source>
</evidence>
<sequence>MALTISLSTSGVILAVCISVVVFLAIMRYRSNAEARMEKGVSYNKETASFERLRATEDPTREIPENAYNSLSGVAEYCEVMDKCKREQEVSTVNAIYTKTYLLSDAPR</sequence>
<dbReference type="Proteomes" id="UP001164746">
    <property type="component" value="Chromosome 12"/>
</dbReference>
<keyword evidence="3" id="KW-1185">Reference proteome</keyword>
<evidence type="ECO:0000256" key="1">
    <source>
        <dbReference type="SAM" id="Phobius"/>
    </source>
</evidence>
<feature type="transmembrane region" description="Helical" evidence="1">
    <location>
        <begin position="6"/>
        <end position="27"/>
    </location>
</feature>
<dbReference type="EMBL" id="CP111023">
    <property type="protein sequence ID" value="WAR20758.1"/>
    <property type="molecule type" value="Genomic_DNA"/>
</dbReference>
<evidence type="ECO:0000313" key="2">
    <source>
        <dbReference type="EMBL" id="WAR20758.1"/>
    </source>
</evidence>
<keyword evidence="1" id="KW-0472">Membrane</keyword>
<name>A0ABY7FEZ1_MYAAR</name>
<gene>
    <name evidence="2" type="ORF">MAR_014732</name>
</gene>
<keyword evidence="1" id="KW-0812">Transmembrane</keyword>
<proteinExistence type="predicted"/>
<accession>A0ABY7FEZ1</accession>
<reference evidence="2" key="1">
    <citation type="submission" date="2022-11" db="EMBL/GenBank/DDBJ databases">
        <title>Centuries of genome instability and evolution in soft-shell clam transmissible cancer (bioRxiv).</title>
        <authorList>
            <person name="Hart S.F.M."/>
            <person name="Yonemitsu M.A."/>
            <person name="Giersch R.M."/>
            <person name="Beal B.F."/>
            <person name="Arriagada G."/>
            <person name="Davis B.W."/>
            <person name="Ostrander E.A."/>
            <person name="Goff S.P."/>
            <person name="Metzger M.J."/>
        </authorList>
    </citation>
    <scope>NUCLEOTIDE SEQUENCE</scope>
    <source>
        <strain evidence="2">MELC-2E11</strain>
        <tissue evidence="2">Siphon/mantle</tissue>
    </source>
</reference>
<protein>
    <submittedName>
        <fullName evidence="2">Uncharacterized protein</fullName>
    </submittedName>
</protein>
<keyword evidence="1" id="KW-1133">Transmembrane helix</keyword>